<feature type="compositionally biased region" description="Polar residues" evidence="1">
    <location>
        <begin position="16"/>
        <end position="26"/>
    </location>
</feature>
<protein>
    <submittedName>
        <fullName evidence="2">Uncharacterized protein</fullName>
    </submittedName>
</protein>
<accession>A0AAD8UR80</accession>
<comment type="caution">
    <text evidence="2">The sequence shown here is derived from an EMBL/GenBank/DDBJ whole genome shotgun (WGS) entry which is preliminary data.</text>
</comment>
<evidence type="ECO:0000256" key="1">
    <source>
        <dbReference type="SAM" id="MobiDB-lite"/>
    </source>
</evidence>
<evidence type="ECO:0000313" key="2">
    <source>
        <dbReference type="EMBL" id="KAK1444205.1"/>
    </source>
</evidence>
<proteinExistence type="predicted"/>
<dbReference type="EMBL" id="JAVEPI010000001">
    <property type="protein sequence ID" value="KAK1444205.1"/>
    <property type="molecule type" value="Genomic_DNA"/>
</dbReference>
<dbReference type="AlphaFoldDB" id="A0AAD8UR80"/>
<organism evidence="2 3">
    <name type="scientific">Babesia gibsoni</name>
    <dbReference type="NCBI Taxonomy" id="33632"/>
    <lineage>
        <taxon>Eukaryota</taxon>
        <taxon>Sar</taxon>
        <taxon>Alveolata</taxon>
        <taxon>Apicomplexa</taxon>
        <taxon>Aconoidasida</taxon>
        <taxon>Piroplasmida</taxon>
        <taxon>Babesiidae</taxon>
        <taxon>Babesia</taxon>
    </lineage>
</organism>
<gene>
    <name evidence="2" type="ORF">BgAZ_101110</name>
</gene>
<evidence type="ECO:0000313" key="3">
    <source>
        <dbReference type="Proteomes" id="UP001230268"/>
    </source>
</evidence>
<sequence>MPSKRKLDRTEESCQYPKSQKDGLQQNVTEYTGTSGPSLPLLSNRKTPDLEDFKAALTFVPMQLRIPKDNTSTVPVIYGYRVTNVTVPLDSGIGVLRWSDTNSNIGSVRSGHSLERELPLESDEVRHKRILLDWEKKDQGARDPPLFPFEIPNTCIVRQIDDIASFPVLSIDYGSKFIGMSIHHFGHSEILRGILNPGNVEDLCDSIYSIVRDKIRPPTRFIILVGFPFSRDKITEGKCLFQTLYNLDFATRLARYIHRRHLEAYGNWEHIFNDNKANNSYPEVKSRCFSCSVELGCCPYNNECGENFILCPSDYGSASVIGISEEHTSYQTEIFESPNNERKDSLSSDLIYRNFLEAMNSRQTHRRPFIVLPSHNNLFRSHQKGDCLLFYKTLHSKISSRLK</sequence>
<reference evidence="2" key="1">
    <citation type="submission" date="2023-08" db="EMBL/GenBank/DDBJ databases">
        <title>Draft sequence of the Babesia gibsoni genome.</title>
        <authorList>
            <person name="Yamagishi J.Y."/>
            <person name="Xuan X.X."/>
        </authorList>
    </citation>
    <scope>NUCLEOTIDE SEQUENCE</scope>
    <source>
        <strain evidence="2">Azabu</strain>
    </source>
</reference>
<name>A0AAD8UR80_BABGI</name>
<dbReference type="Proteomes" id="UP001230268">
    <property type="component" value="Unassembled WGS sequence"/>
</dbReference>
<keyword evidence="3" id="KW-1185">Reference proteome</keyword>
<feature type="region of interest" description="Disordered" evidence="1">
    <location>
        <begin position="1"/>
        <end position="26"/>
    </location>
</feature>